<dbReference type="PROSITE" id="PS51203">
    <property type="entry name" value="CS"/>
    <property type="match status" value="1"/>
</dbReference>
<dbReference type="Pfam" id="PF05002">
    <property type="entry name" value="SGS"/>
    <property type="match status" value="1"/>
</dbReference>
<dbReference type="AlphaFoldDB" id="A0A6A6NVS6"/>
<name>A0A6A6NVS6_9PEZI</name>
<dbReference type="CDD" id="cd06466">
    <property type="entry name" value="p23_CS_SGT1_like"/>
    <property type="match status" value="1"/>
</dbReference>
<dbReference type="EMBL" id="MU001686">
    <property type="protein sequence ID" value="KAF2455562.1"/>
    <property type="molecule type" value="Genomic_DNA"/>
</dbReference>
<dbReference type="GO" id="GO:0051087">
    <property type="term" value="F:protein-folding chaperone binding"/>
    <property type="evidence" value="ECO:0007669"/>
    <property type="project" value="InterPro"/>
</dbReference>
<organism evidence="5 6">
    <name type="scientific">Lineolata rhizophorae</name>
    <dbReference type="NCBI Taxonomy" id="578093"/>
    <lineage>
        <taxon>Eukaryota</taxon>
        <taxon>Fungi</taxon>
        <taxon>Dikarya</taxon>
        <taxon>Ascomycota</taxon>
        <taxon>Pezizomycotina</taxon>
        <taxon>Dothideomycetes</taxon>
        <taxon>Dothideomycetes incertae sedis</taxon>
        <taxon>Lineolatales</taxon>
        <taxon>Lineolataceae</taxon>
        <taxon>Lineolata</taxon>
    </lineage>
</organism>
<feature type="compositionally biased region" description="Acidic residues" evidence="2">
    <location>
        <begin position="361"/>
        <end position="375"/>
    </location>
</feature>
<feature type="domain" description="CS" evidence="4">
    <location>
        <begin position="175"/>
        <end position="265"/>
    </location>
</feature>
<evidence type="ECO:0000256" key="2">
    <source>
        <dbReference type="SAM" id="MobiDB-lite"/>
    </source>
</evidence>
<keyword evidence="6" id="KW-1185">Reference proteome</keyword>
<dbReference type="SUPFAM" id="SSF48452">
    <property type="entry name" value="TPR-like"/>
    <property type="match status" value="1"/>
</dbReference>
<dbReference type="InterPro" id="IPR044563">
    <property type="entry name" value="Sgt1-like"/>
</dbReference>
<dbReference type="PANTHER" id="PTHR45862">
    <property type="entry name" value="PROTEIN SGT1 HOMOLOG"/>
    <property type="match status" value="1"/>
</dbReference>
<evidence type="ECO:0000256" key="1">
    <source>
        <dbReference type="ARBA" id="ARBA00008509"/>
    </source>
</evidence>
<dbReference type="Pfam" id="PF04969">
    <property type="entry name" value="CS"/>
    <property type="match status" value="1"/>
</dbReference>
<dbReference type="InterPro" id="IPR011990">
    <property type="entry name" value="TPR-like_helical_dom_sf"/>
</dbReference>
<feature type="region of interest" description="Disordered" evidence="2">
    <location>
        <begin position="405"/>
        <end position="436"/>
    </location>
</feature>
<dbReference type="InterPro" id="IPR007052">
    <property type="entry name" value="CS_dom"/>
</dbReference>
<comment type="similarity">
    <text evidence="1">Belongs to the SGT1 family.</text>
</comment>
<evidence type="ECO:0000313" key="6">
    <source>
        <dbReference type="Proteomes" id="UP000799766"/>
    </source>
</evidence>
<dbReference type="InterPro" id="IPR007699">
    <property type="entry name" value="SGS_dom"/>
</dbReference>
<feature type="domain" description="SGS" evidence="3">
    <location>
        <begin position="309"/>
        <end position="436"/>
    </location>
</feature>
<reference evidence="5" key="1">
    <citation type="journal article" date="2020" name="Stud. Mycol.">
        <title>101 Dothideomycetes genomes: a test case for predicting lifestyles and emergence of pathogens.</title>
        <authorList>
            <person name="Haridas S."/>
            <person name="Albert R."/>
            <person name="Binder M."/>
            <person name="Bloem J."/>
            <person name="Labutti K."/>
            <person name="Salamov A."/>
            <person name="Andreopoulos B."/>
            <person name="Baker S."/>
            <person name="Barry K."/>
            <person name="Bills G."/>
            <person name="Bluhm B."/>
            <person name="Cannon C."/>
            <person name="Castanera R."/>
            <person name="Culley D."/>
            <person name="Daum C."/>
            <person name="Ezra D."/>
            <person name="Gonzalez J."/>
            <person name="Henrissat B."/>
            <person name="Kuo A."/>
            <person name="Liang C."/>
            <person name="Lipzen A."/>
            <person name="Lutzoni F."/>
            <person name="Magnuson J."/>
            <person name="Mondo S."/>
            <person name="Nolan M."/>
            <person name="Ohm R."/>
            <person name="Pangilinan J."/>
            <person name="Park H.-J."/>
            <person name="Ramirez L."/>
            <person name="Alfaro M."/>
            <person name="Sun H."/>
            <person name="Tritt A."/>
            <person name="Yoshinaga Y."/>
            <person name="Zwiers L.-H."/>
            <person name="Turgeon B."/>
            <person name="Goodwin S."/>
            <person name="Spatafora J."/>
            <person name="Crous P."/>
            <person name="Grigoriev I."/>
        </authorList>
    </citation>
    <scope>NUCLEOTIDE SEQUENCE</scope>
    <source>
        <strain evidence="5">ATCC 16933</strain>
    </source>
</reference>
<dbReference type="Gene3D" id="2.60.40.790">
    <property type="match status" value="1"/>
</dbReference>
<dbReference type="PROSITE" id="PS51048">
    <property type="entry name" value="SGS"/>
    <property type="match status" value="1"/>
</dbReference>
<evidence type="ECO:0000259" key="3">
    <source>
        <dbReference type="PROSITE" id="PS51048"/>
    </source>
</evidence>
<dbReference type="Proteomes" id="UP000799766">
    <property type="component" value="Unassembled WGS sequence"/>
</dbReference>
<gene>
    <name evidence="5" type="ORF">BDY21DRAFT_416126</name>
</gene>
<dbReference type="Gene3D" id="1.25.40.10">
    <property type="entry name" value="Tetratricopeptide repeat domain"/>
    <property type="match status" value="1"/>
</dbReference>
<feature type="region of interest" description="Disordered" evidence="2">
    <location>
        <begin position="297"/>
        <end position="376"/>
    </location>
</feature>
<sequence length="436" mass="46010">MDDAARGAAALQASDFPAAIAAYTAALKVHPKSVDYRIKRATAYQRCAPANWAAALADASAAVRLAVARGSRELTTQAQFRRGVALFGAERYADAAFVLDLVRQRDDKVQGLDIWEMKARKKLEGLEEGDPRGVRTAVEVPPEDEGAENGAEGNGNGQKVDAAAPAASEEKKPALDKIKHDWYQNNDNVYFTLLAKGVPKEQTSVDIQPGSLSISFPTAHSSTYDHTLEPLYAAVDPSGSSYRITPHKIEVVLKKATPGKWSKLQGDQAIASGPTPTTTTTATADDAVRSAVYSHAAAAAPSTSSGGPAYPSSARGGPKNWDKLAAELTAKKAGKSSAKKDAHGGGDDDDAGGGASAAAQDDLDDDDDDDDDAGGDEVNAFFKKLYAGADQDTRRAMMKSFVESNGTALSTNWDEVSKGKVETQPPDGMEARAWEH</sequence>
<feature type="compositionally biased region" description="Polar residues" evidence="2">
    <location>
        <begin position="405"/>
        <end position="414"/>
    </location>
</feature>
<evidence type="ECO:0000259" key="4">
    <source>
        <dbReference type="PROSITE" id="PS51203"/>
    </source>
</evidence>
<evidence type="ECO:0000313" key="5">
    <source>
        <dbReference type="EMBL" id="KAF2455562.1"/>
    </source>
</evidence>
<dbReference type="OrthoDB" id="1898560at2759"/>
<feature type="region of interest" description="Disordered" evidence="2">
    <location>
        <begin position="126"/>
        <end position="173"/>
    </location>
</feature>
<protein>
    <submittedName>
        <fullName evidence="5">SGS domain-containing protein</fullName>
    </submittedName>
</protein>
<dbReference type="SUPFAM" id="SSF49764">
    <property type="entry name" value="HSP20-like chaperones"/>
    <property type="match status" value="1"/>
</dbReference>
<dbReference type="InterPro" id="IPR008978">
    <property type="entry name" value="HSP20-like_chaperone"/>
</dbReference>
<feature type="compositionally biased region" description="Low complexity" evidence="2">
    <location>
        <begin position="297"/>
        <end position="318"/>
    </location>
</feature>
<accession>A0A6A6NVS6</accession>
<proteinExistence type="inferred from homology"/>